<evidence type="ECO:0008006" key="4">
    <source>
        <dbReference type="Google" id="ProtNLM"/>
    </source>
</evidence>
<geneLocation type="plasmid" evidence="2 3">
    <name>pY5S7-1</name>
</geneLocation>
<evidence type="ECO:0000313" key="3">
    <source>
        <dbReference type="Proteomes" id="UP001364764"/>
    </source>
</evidence>
<dbReference type="AlphaFoldDB" id="A0ABD8B283"/>
<dbReference type="EMBL" id="CP145893">
    <property type="protein sequence ID" value="WWP23951.1"/>
    <property type="molecule type" value="Genomic_DNA"/>
</dbReference>
<dbReference type="Proteomes" id="UP001364764">
    <property type="component" value="Plasmid pY5S7-1"/>
</dbReference>
<dbReference type="RefSeq" id="WP_338709117.1">
    <property type="nucleotide sequence ID" value="NZ_CP145893.1"/>
</dbReference>
<name>A0ABD8B283_PAEAM</name>
<keyword evidence="1" id="KW-0812">Transmembrane</keyword>
<evidence type="ECO:0000256" key="1">
    <source>
        <dbReference type="SAM" id="Phobius"/>
    </source>
</evidence>
<keyword evidence="1" id="KW-1133">Transmembrane helix</keyword>
<dbReference type="Pfam" id="PF14074">
    <property type="entry name" value="DUF4257"/>
    <property type="match status" value="1"/>
</dbReference>
<keyword evidence="2" id="KW-0614">Plasmid</keyword>
<accession>A0ABD8B283</accession>
<proteinExistence type="predicted"/>
<protein>
    <recommendedName>
        <fullName evidence="4">Holin</fullName>
    </recommendedName>
</protein>
<sequence length="115" mass="12098">MELLIAFLVGGMTNLAVASKLEEGALLPYIKKVGKKRFFIPGLLVDFFIGGAAALAAFSFFEPVGYAKIVGTSVLAGFNGLTYLAKNALSKATDADSKTLDEGYQKIIGSSADKN</sequence>
<organism evidence="2 3">
    <name type="scientific">Paenibacillus amylolyticus</name>
    <dbReference type="NCBI Taxonomy" id="1451"/>
    <lineage>
        <taxon>Bacteria</taxon>
        <taxon>Bacillati</taxon>
        <taxon>Bacillota</taxon>
        <taxon>Bacilli</taxon>
        <taxon>Bacillales</taxon>
        <taxon>Paenibacillaceae</taxon>
        <taxon>Paenibacillus</taxon>
    </lineage>
</organism>
<dbReference type="InterPro" id="IPR025353">
    <property type="entry name" value="DUF4257"/>
</dbReference>
<dbReference type="GeneID" id="93480133"/>
<gene>
    <name evidence="2" type="ORF">V6668_31670</name>
</gene>
<reference evidence="2 3" key="1">
    <citation type="submission" date="2024-02" db="EMBL/GenBank/DDBJ databases">
        <title>Complete sequences of two Paenibacillus sp. strains and one Lysinibacillus strain isolated from the environment on STAA medium highlight biotechnological potential.</title>
        <authorList>
            <person name="Attere S.A."/>
            <person name="Piche L.C."/>
            <person name="Intertaglia L."/>
            <person name="Lami R."/>
            <person name="Charette S.J."/>
            <person name="Vincent A.T."/>
        </authorList>
    </citation>
    <scope>NUCLEOTIDE SEQUENCE [LARGE SCALE GENOMIC DNA]</scope>
    <source>
        <strain evidence="2 3">Y5S-7</strain>
        <plasmid evidence="2 3">pY5S7-1</plasmid>
    </source>
</reference>
<feature type="transmembrane region" description="Helical" evidence="1">
    <location>
        <begin position="38"/>
        <end position="61"/>
    </location>
</feature>
<evidence type="ECO:0000313" key="2">
    <source>
        <dbReference type="EMBL" id="WWP23951.1"/>
    </source>
</evidence>
<keyword evidence="1" id="KW-0472">Membrane</keyword>